<sequence length="57" mass="6906">MDRIFHDLAGTKFFTEWFSPYTMMEFNIFTVFFIILFLPYACIGVMKDIYFSRKNSN</sequence>
<accession>A0ABR9B2C8</accession>
<protein>
    <submittedName>
        <fullName evidence="2">Uncharacterized protein</fullName>
    </submittedName>
</protein>
<keyword evidence="1" id="KW-0472">Membrane</keyword>
<evidence type="ECO:0000313" key="2">
    <source>
        <dbReference type="EMBL" id="MBD8499582.1"/>
    </source>
</evidence>
<evidence type="ECO:0000256" key="1">
    <source>
        <dbReference type="SAM" id="Phobius"/>
    </source>
</evidence>
<keyword evidence="1" id="KW-1133">Transmembrane helix</keyword>
<proteinExistence type="predicted"/>
<dbReference type="InterPro" id="IPR025627">
    <property type="entry name" value="YfzA"/>
</dbReference>
<reference evidence="2 3" key="1">
    <citation type="submission" date="2020-09" db="EMBL/GenBank/DDBJ databases">
        <title>Paenibacillus sp. CAU 1523 isolated from sand of Haeundae Beach.</title>
        <authorList>
            <person name="Kim W."/>
        </authorList>
    </citation>
    <scope>NUCLEOTIDE SEQUENCE [LARGE SCALE GENOMIC DNA]</scope>
    <source>
        <strain evidence="2 3">CAU 1523</strain>
    </source>
</reference>
<organism evidence="2 3">
    <name type="scientific">Paenibacillus arenosi</name>
    <dbReference type="NCBI Taxonomy" id="2774142"/>
    <lineage>
        <taxon>Bacteria</taxon>
        <taxon>Bacillati</taxon>
        <taxon>Bacillota</taxon>
        <taxon>Bacilli</taxon>
        <taxon>Bacillales</taxon>
        <taxon>Paenibacillaceae</taxon>
        <taxon>Paenibacillus</taxon>
    </lineage>
</organism>
<dbReference type="Pfam" id="PF14118">
    <property type="entry name" value="YfzA"/>
    <property type="match status" value="1"/>
</dbReference>
<feature type="transmembrane region" description="Helical" evidence="1">
    <location>
        <begin position="26"/>
        <end position="46"/>
    </location>
</feature>
<evidence type="ECO:0000313" key="3">
    <source>
        <dbReference type="Proteomes" id="UP000634529"/>
    </source>
</evidence>
<gene>
    <name evidence="2" type="ORF">IFO66_14900</name>
</gene>
<dbReference type="EMBL" id="JACYTN010000012">
    <property type="protein sequence ID" value="MBD8499582.1"/>
    <property type="molecule type" value="Genomic_DNA"/>
</dbReference>
<dbReference type="Proteomes" id="UP000634529">
    <property type="component" value="Unassembled WGS sequence"/>
</dbReference>
<keyword evidence="3" id="KW-1185">Reference proteome</keyword>
<keyword evidence="1" id="KW-0812">Transmembrane</keyword>
<name>A0ABR9B2C8_9BACL</name>
<comment type="caution">
    <text evidence="2">The sequence shown here is derived from an EMBL/GenBank/DDBJ whole genome shotgun (WGS) entry which is preliminary data.</text>
</comment>